<dbReference type="Pfam" id="PF00375">
    <property type="entry name" value="SDF"/>
    <property type="match status" value="1"/>
</dbReference>
<dbReference type="PANTHER" id="PTHR42865">
    <property type="entry name" value="PROTON/GLUTAMATE-ASPARTATE SYMPORTER"/>
    <property type="match status" value="1"/>
</dbReference>
<feature type="transmembrane region" description="Helical" evidence="7">
    <location>
        <begin position="159"/>
        <end position="181"/>
    </location>
</feature>
<evidence type="ECO:0000256" key="4">
    <source>
        <dbReference type="ARBA" id="ARBA00022692"/>
    </source>
</evidence>
<dbReference type="PRINTS" id="PR00173">
    <property type="entry name" value="EDTRNSPORT"/>
</dbReference>
<dbReference type="GO" id="GO:0006835">
    <property type="term" value="P:dicarboxylic acid transport"/>
    <property type="evidence" value="ECO:0007669"/>
    <property type="project" value="TreeGrafter"/>
</dbReference>
<reference evidence="8 9" key="1">
    <citation type="submission" date="2018-05" db="EMBL/GenBank/DDBJ databases">
        <title>A metagenomic window into the 2 km-deep terrestrial subsurface aquifer revealed taxonomically and functionally diverse microbial community comprising novel uncultured bacterial lineages.</title>
        <authorList>
            <person name="Kadnikov V.V."/>
            <person name="Mardanov A.V."/>
            <person name="Beletsky A.V."/>
            <person name="Banks D."/>
            <person name="Pimenov N.V."/>
            <person name="Frank Y.A."/>
            <person name="Karnachuk O.V."/>
            <person name="Ravin N.V."/>
        </authorList>
    </citation>
    <scope>NUCLEOTIDE SEQUENCE [LARGE SCALE GENOMIC DNA]</scope>
    <source>
        <strain evidence="8">BY5</strain>
    </source>
</reference>
<evidence type="ECO:0000256" key="7">
    <source>
        <dbReference type="SAM" id="Phobius"/>
    </source>
</evidence>
<keyword evidence="5 7" id="KW-1133">Transmembrane helix</keyword>
<evidence type="ECO:0000256" key="2">
    <source>
        <dbReference type="ARBA" id="ARBA00022448"/>
    </source>
</evidence>
<evidence type="ECO:0000256" key="6">
    <source>
        <dbReference type="ARBA" id="ARBA00023136"/>
    </source>
</evidence>
<evidence type="ECO:0000313" key="9">
    <source>
        <dbReference type="Proteomes" id="UP000252355"/>
    </source>
</evidence>
<evidence type="ECO:0000256" key="5">
    <source>
        <dbReference type="ARBA" id="ARBA00022989"/>
    </source>
</evidence>
<dbReference type="AlphaFoldDB" id="A0A367ZJE8"/>
<dbReference type="SUPFAM" id="SSF118215">
    <property type="entry name" value="Proton glutamate symport protein"/>
    <property type="match status" value="1"/>
</dbReference>
<evidence type="ECO:0000256" key="3">
    <source>
        <dbReference type="ARBA" id="ARBA00022475"/>
    </source>
</evidence>
<comment type="caution">
    <text evidence="8">The sequence shown here is derived from an EMBL/GenBank/DDBJ whole genome shotgun (WGS) entry which is preliminary data.</text>
</comment>
<dbReference type="InterPro" id="IPR036458">
    <property type="entry name" value="Na:dicarbo_symporter_sf"/>
</dbReference>
<feature type="transmembrane region" description="Helical" evidence="7">
    <location>
        <begin position="371"/>
        <end position="392"/>
    </location>
</feature>
<accession>A0A367ZJE8</accession>
<feature type="transmembrane region" description="Helical" evidence="7">
    <location>
        <begin position="89"/>
        <end position="111"/>
    </location>
</feature>
<keyword evidence="6 7" id="KW-0472">Membrane</keyword>
<evidence type="ECO:0000256" key="1">
    <source>
        <dbReference type="ARBA" id="ARBA00004651"/>
    </source>
</evidence>
<proteinExistence type="predicted"/>
<feature type="transmembrane region" description="Helical" evidence="7">
    <location>
        <begin position="202"/>
        <end position="225"/>
    </location>
</feature>
<dbReference type="PANTHER" id="PTHR42865:SF7">
    <property type="entry name" value="PROTON_GLUTAMATE-ASPARTATE SYMPORTER"/>
    <property type="match status" value="1"/>
</dbReference>
<protein>
    <submittedName>
        <fullName evidence="8">Sodium:dicarboxylate symporter</fullName>
    </submittedName>
</protein>
<feature type="transmembrane region" description="Helical" evidence="7">
    <location>
        <begin position="237"/>
        <end position="264"/>
    </location>
</feature>
<dbReference type="InterPro" id="IPR001991">
    <property type="entry name" value="Na-dicarboxylate_symporter"/>
</dbReference>
<feature type="transmembrane region" description="Helical" evidence="7">
    <location>
        <begin position="12"/>
        <end position="32"/>
    </location>
</feature>
<dbReference type="Proteomes" id="UP000252355">
    <property type="component" value="Unassembled WGS sequence"/>
</dbReference>
<dbReference type="GO" id="GO:0005886">
    <property type="term" value="C:plasma membrane"/>
    <property type="evidence" value="ECO:0007669"/>
    <property type="project" value="UniProtKB-SubCell"/>
</dbReference>
<organism evidence="8 9">
    <name type="scientific">Candidatus Ozemobacter sibiricus</name>
    <dbReference type="NCBI Taxonomy" id="2268124"/>
    <lineage>
        <taxon>Bacteria</taxon>
        <taxon>Candidatus Ozemobacteria</taxon>
        <taxon>Candidatus Ozemobacterales</taxon>
        <taxon>Candidatus Ozemobacteraceae</taxon>
        <taxon>Candidatus Ozemobacter</taxon>
    </lineage>
</organism>
<dbReference type="GO" id="GO:0015293">
    <property type="term" value="F:symporter activity"/>
    <property type="evidence" value="ECO:0007669"/>
    <property type="project" value="UniProtKB-KW"/>
</dbReference>
<keyword evidence="2" id="KW-0813">Transport</keyword>
<name>A0A367ZJE8_9BACT</name>
<evidence type="ECO:0000313" key="8">
    <source>
        <dbReference type="EMBL" id="RCK78160.1"/>
    </source>
</evidence>
<dbReference type="Gene3D" id="1.10.3860.10">
    <property type="entry name" value="Sodium:dicarboxylate symporter"/>
    <property type="match status" value="1"/>
</dbReference>
<comment type="subcellular location">
    <subcellularLocation>
        <location evidence="1">Cell membrane</location>
        <topology evidence="1">Multi-pass membrane protein</topology>
    </subcellularLocation>
</comment>
<keyword evidence="3" id="KW-1003">Cell membrane</keyword>
<feature type="transmembrane region" description="Helical" evidence="7">
    <location>
        <begin position="52"/>
        <end position="77"/>
    </location>
</feature>
<keyword evidence="4 7" id="KW-0812">Transmembrane</keyword>
<dbReference type="EMBL" id="QOQW01000026">
    <property type="protein sequence ID" value="RCK78160.1"/>
    <property type="molecule type" value="Genomic_DNA"/>
</dbReference>
<gene>
    <name evidence="8" type="ORF">OZSIB_1676</name>
</gene>
<sequence length="439" mass="45373">MPKSGSDHRLARRILAGLLAGGVGGTAVNFLWGSGPGLDNFIRYVTEPLGQVFLRLMIMVVLPLVFCSIALGVAGLGDLRKLGRIGLKTMAFFLLVTTLAVGIGLVLVNLVQPGQGLSEAVKSKLLELYKGEAEKKLGQTPTEGLGIQFFLNIVPRNPLAAAVQGDMLAVIFFALICGVGLTMIPPGRAAPVIACLEGVGDLMVAIIGLAMRLAPVGVACLIFSVTARFGFELVLKLGFFVGTAVVGMAIHLFVVLPLLVAWLGGVRPGPFFAKAQTMMLTAFTTSSSSATLPTTLTTAEQEFGIPREISGFVIPLGATMNMNGTALFEGVAVLFLAQVFGIPLGLGAQLVVTAMSVLMAVGAAGVPGGSIPLLALVLTTVGVPGEGIALIIGVDRLLDMCRTTLNVTGDLAAAIVIARSEGLLPPAHRLETTQGALPE</sequence>